<dbReference type="Pfam" id="PF00013">
    <property type="entry name" value="KH_1"/>
    <property type="match status" value="6"/>
</dbReference>
<feature type="compositionally biased region" description="Polar residues" evidence="3">
    <location>
        <begin position="132"/>
        <end position="141"/>
    </location>
</feature>
<feature type="domain" description="K Homology" evidence="4">
    <location>
        <begin position="342"/>
        <end position="432"/>
    </location>
</feature>
<dbReference type="InterPro" id="IPR004087">
    <property type="entry name" value="KH_dom"/>
</dbReference>
<feature type="compositionally biased region" description="Low complexity" evidence="3">
    <location>
        <begin position="144"/>
        <end position="161"/>
    </location>
</feature>
<comment type="caution">
    <text evidence="5">The sequence shown here is derived from an EMBL/GenBank/DDBJ whole genome shotgun (WGS) entry which is preliminary data.</text>
</comment>
<feature type="compositionally biased region" description="Polar residues" evidence="3">
    <location>
        <begin position="85"/>
        <end position="98"/>
    </location>
</feature>
<feature type="region of interest" description="Disordered" evidence="3">
    <location>
        <begin position="865"/>
        <end position="893"/>
    </location>
</feature>
<dbReference type="CDD" id="cd22408">
    <property type="entry name" value="KH-I_Vigilin_rpt4"/>
    <property type="match status" value="1"/>
</dbReference>
<keyword evidence="2" id="KW-0694">RNA-binding</keyword>
<dbReference type="Gene3D" id="3.30.1370.10">
    <property type="entry name" value="K Homology domain, type 1"/>
    <property type="match status" value="8"/>
</dbReference>
<evidence type="ECO:0000313" key="6">
    <source>
        <dbReference type="Proteomes" id="UP000664521"/>
    </source>
</evidence>
<evidence type="ECO:0000256" key="2">
    <source>
        <dbReference type="PROSITE-ProRule" id="PRU00117"/>
    </source>
</evidence>
<dbReference type="CDD" id="cd22448">
    <property type="entry name" value="KH-I_ScSCP160_rpt3"/>
    <property type="match status" value="1"/>
</dbReference>
<evidence type="ECO:0000259" key="4">
    <source>
        <dbReference type="SMART" id="SM00322"/>
    </source>
</evidence>
<evidence type="ECO:0000256" key="1">
    <source>
        <dbReference type="ARBA" id="ARBA00022737"/>
    </source>
</evidence>
<dbReference type="Pfam" id="PF22952">
    <property type="entry name" value="KH_11"/>
    <property type="match status" value="1"/>
</dbReference>
<dbReference type="PROSITE" id="PS50084">
    <property type="entry name" value="KH_TYPE_1"/>
    <property type="match status" value="7"/>
</dbReference>
<dbReference type="SMART" id="SM00322">
    <property type="entry name" value="KH"/>
    <property type="match status" value="10"/>
</dbReference>
<name>A0A8H3I764_9LECA</name>
<feature type="region of interest" description="Disordered" evidence="3">
    <location>
        <begin position="127"/>
        <end position="189"/>
    </location>
</feature>
<feature type="domain" description="K Homology" evidence="4">
    <location>
        <begin position="1272"/>
        <end position="1341"/>
    </location>
</feature>
<dbReference type="GO" id="GO:0005737">
    <property type="term" value="C:cytoplasm"/>
    <property type="evidence" value="ECO:0007669"/>
    <property type="project" value="TreeGrafter"/>
</dbReference>
<keyword evidence="1" id="KW-0677">Repeat</keyword>
<dbReference type="CDD" id="cd22449">
    <property type="entry name" value="KH-I_ScSCP160_rpt4"/>
    <property type="match status" value="1"/>
</dbReference>
<feature type="domain" description="K Homology" evidence="4">
    <location>
        <begin position="1083"/>
        <end position="1154"/>
    </location>
</feature>
<feature type="domain" description="K Homology" evidence="4">
    <location>
        <begin position="761"/>
        <end position="824"/>
    </location>
</feature>
<feature type="compositionally biased region" description="Polar residues" evidence="3">
    <location>
        <begin position="162"/>
        <end position="172"/>
    </location>
</feature>
<dbReference type="PANTHER" id="PTHR10627">
    <property type="entry name" value="SCP160"/>
    <property type="match status" value="1"/>
</dbReference>
<feature type="domain" description="K Homology" evidence="4">
    <location>
        <begin position="259"/>
        <end position="338"/>
    </location>
</feature>
<reference evidence="5" key="1">
    <citation type="submission" date="2021-03" db="EMBL/GenBank/DDBJ databases">
        <authorList>
            <person name="Tagirdzhanova G."/>
        </authorList>
    </citation>
    <scope>NUCLEOTIDE SEQUENCE</scope>
</reference>
<feature type="compositionally biased region" description="Polar residues" evidence="3">
    <location>
        <begin position="12"/>
        <end position="22"/>
    </location>
</feature>
<feature type="domain" description="K Homology" evidence="4">
    <location>
        <begin position="1002"/>
        <end position="1079"/>
    </location>
</feature>
<feature type="compositionally biased region" description="Low complexity" evidence="3">
    <location>
        <begin position="879"/>
        <end position="888"/>
    </location>
</feature>
<accession>A0A8H3I764</accession>
<feature type="domain" description="K Homology" evidence="4">
    <location>
        <begin position="925"/>
        <end position="998"/>
    </location>
</feature>
<dbReference type="OrthoDB" id="10027144at2759"/>
<proteinExistence type="predicted"/>
<keyword evidence="6" id="KW-1185">Reference proteome</keyword>
<dbReference type="InterPro" id="IPR004088">
    <property type="entry name" value="KH_dom_type_1"/>
</dbReference>
<dbReference type="CDD" id="cd00105">
    <property type="entry name" value="KH-I"/>
    <property type="match status" value="1"/>
</dbReference>
<dbReference type="InterPro" id="IPR036612">
    <property type="entry name" value="KH_dom_type_1_sf"/>
</dbReference>
<dbReference type="GO" id="GO:0003729">
    <property type="term" value="F:mRNA binding"/>
    <property type="evidence" value="ECO:0007669"/>
    <property type="project" value="TreeGrafter"/>
</dbReference>
<dbReference type="EMBL" id="CAJPDS010000005">
    <property type="protein sequence ID" value="CAF9907433.1"/>
    <property type="molecule type" value="Genomic_DNA"/>
</dbReference>
<feature type="domain" description="K Homology" evidence="4">
    <location>
        <begin position="828"/>
        <end position="920"/>
    </location>
</feature>
<organism evidence="5 6">
    <name type="scientific">Heterodermia speciosa</name>
    <dbReference type="NCBI Taxonomy" id="116794"/>
    <lineage>
        <taxon>Eukaryota</taxon>
        <taxon>Fungi</taxon>
        <taxon>Dikarya</taxon>
        <taxon>Ascomycota</taxon>
        <taxon>Pezizomycotina</taxon>
        <taxon>Lecanoromycetes</taxon>
        <taxon>OSLEUM clade</taxon>
        <taxon>Lecanoromycetidae</taxon>
        <taxon>Caliciales</taxon>
        <taxon>Physciaceae</taxon>
        <taxon>Heterodermia</taxon>
    </lineage>
</organism>
<evidence type="ECO:0000313" key="5">
    <source>
        <dbReference type="EMBL" id="CAF9907433.1"/>
    </source>
</evidence>
<feature type="domain" description="K Homology" evidence="4">
    <location>
        <begin position="507"/>
        <end position="586"/>
    </location>
</feature>
<feature type="domain" description="K Homology" evidence="4">
    <location>
        <begin position="438"/>
        <end position="506"/>
    </location>
</feature>
<dbReference type="InterPro" id="IPR054548">
    <property type="entry name" value="SCP160-like_KH"/>
</dbReference>
<dbReference type="SUPFAM" id="SSF54791">
    <property type="entry name" value="Eukaryotic type KH-domain (KH-domain type I)"/>
    <property type="match status" value="8"/>
</dbReference>
<gene>
    <name evidence="5" type="ORF">HETSPECPRED_007127</name>
</gene>
<dbReference type="Proteomes" id="UP000664521">
    <property type="component" value="Unassembled WGS sequence"/>
</dbReference>
<protein>
    <recommendedName>
        <fullName evidence="4">K Homology domain-containing protein</fullName>
    </recommendedName>
</protein>
<feature type="compositionally biased region" description="Basic and acidic residues" evidence="3">
    <location>
        <begin position="24"/>
        <end position="38"/>
    </location>
</feature>
<dbReference type="PANTHER" id="PTHR10627:SF31">
    <property type="entry name" value="DODECA-SATELLITE-BINDING PROTEIN 1, ISOFORM A"/>
    <property type="match status" value="1"/>
</dbReference>
<evidence type="ECO:0000256" key="3">
    <source>
        <dbReference type="SAM" id="MobiDB-lite"/>
    </source>
</evidence>
<sequence>MATEESMDGGSSAVSDSLTPAQKLQEEHNADAAHRATIEDVIDEEDIQRPPPSFQAAPESPVTEPLRPMSAKVAGKQKAREESSIAVSNQKSSMQPTLDTQSEELFPALGTGFASKAPVAAAPAWGAKKPTSVGTAGTNGVNGRGPLASSLASSRASTPASGTLTDTTTNASVRPIRGTPHNMSLPGRHSDRFEFTPGQLVPRDQLRKPIKDVLQGINKRSKATVSMKSGPRGVFIFEGTGPLEDTRQALKDVAKEIGVKSKKTLPVPVSVRPHIIGKQGTVIRGISDRTGAKINIPKVDESLILQDDDDDDMIVDMTIEGDPLALALAQQEIDSIINERTSTVNLRLRDIPAEYYPFIAGPRNSRVADLEATHQIRIQIPPLESWSNQPSGRIPATGTPATFTPHPNNHIRISGDRLAAQAARAEIERLVEENLRRQITLSEIGIDRNRHQFVLTDGPESVQSLLEETGCAVILPPASADTEMLAVIGPLDRIEQGVERILDLATSMHMHSIDVAKQHASASIGAQAHARALLQYLRERQVLQQLEKQYDARIVLPRSSDDPLEVYSREGKNALRARSDILNVINAHPPSRIRHVDIDPFYHEHVQQKSAQHLRDEFGVHLLLPAEAEDPPQAFLVYEDTSPTGVSAYQVPRQRPSPADIASFENGLQQAHEHILGLLQGQQSIGSSSLEVPSKYQDKIRKFIIQEQHNSPSAIPIQLGFSSANKTESIVNLRGPQDSLGGWIEQIASFIESEKRDEAERGHITTFDFPQKFANYLIGRKGESINKYREEFDVDIRINDGKVEVKGPKAKGEAAKSRILALAKKLEDEVTHTLKIPPQYHRELIGAKGSYVNRLQDRYNVRIQFPRSGPNAADDRSTADTSSDAGTRNNRSSQALDVVLVRGPRQGADKAREELLDLVQHLKDNSYSATVSVSQAQIPRLIGQGGREMDKIRMETGAKIDVPGSYEEGESSGRVQVLARGTKKQVEDAKKLLEQRVKSFDESINRTIDVDKKYHKSLIGSGGNNIRKMVLEAGGPEDTQARARLVRFPKPESDSTKITLEGNQAVVEAIVTSIQAFVAERENQVVEVIEVAPEKHRFLIGRGGETRRNLESRFQINVDIPKLTQQGPARSQVKLTGQAGDVAKAKAHIQDLTKDQRGETIQVPRRLHNQVSDNGRFFRRLNNDYQIKVDHAGQQPPAKTPKPSTNGAVLPLITDEPDSLSNHTWEIVVASEGDVEEGDIPWILHGSPENIEKARVALHKALDRAQTQAEEKAATGYLVLPDPGAYRFVIGSRGAQIDAIRRQTGCKIDVPKDQTKGKAIEISGSKDGVEHAKDIILDVVENGGNGNRRDS</sequence>
<feature type="region of interest" description="Disordered" evidence="3">
    <location>
        <begin position="1"/>
        <end position="98"/>
    </location>
</feature>